<protein>
    <recommendedName>
        <fullName evidence="6">Transcription repressor</fullName>
    </recommendedName>
    <alternativeName>
        <fullName evidence="6">Ovate family protein</fullName>
    </alternativeName>
</protein>
<proteinExistence type="predicted"/>
<dbReference type="PANTHER" id="PTHR33057">
    <property type="entry name" value="TRANSCRIPTION REPRESSOR OFP7-RELATED"/>
    <property type="match status" value="1"/>
</dbReference>
<keyword evidence="8" id="KW-1185">Reference proteome</keyword>
<keyword evidence="5 6" id="KW-0539">Nucleus</keyword>
<dbReference type="PROSITE" id="PS51754">
    <property type="entry name" value="OVATE"/>
    <property type="match status" value="1"/>
</dbReference>
<organism evidence="8 9">
    <name type="scientific">Cucurbita maxima</name>
    <name type="common">Pumpkin</name>
    <name type="synonym">Winter squash</name>
    <dbReference type="NCBI Taxonomy" id="3661"/>
    <lineage>
        <taxon>Eukaryota</taxon>
        <taxon>Viridiplantae</taxon>
        <taxon>Streptophyta</taxon>
        <taxon>Embryophyta</taxon>
        <taxon>Tracheophyta</taxon>
        <taxon>Spermatophyta</taxon>
        <taxon>Magnoliopsida</taxon>
        <taxon>eudicotyledons</taxon>
        <taxon>Gunneridae</taxon>
        <taxon>Pentapetalae</taxon>
        <taxon>rosids</taxon>
        <taxon>fabids</taxon>
        <taxon>Cucurbitales</taxon>
        <taxon>Cucurbitaceae</taxon>
        <taxon>Cucurbiteae</taxon>
        <taxon>Cucurbita</taxon>
    </lineage>
</organism>
<reference evidence="9" key="1">
    <citation type="submission" date="2025-08" db="UniProtKB">
        <authorList>
            <consortium name="RefSeq"/>
        </authorList>
    </citation>
    <scope>IDENTIFICATION</scope>
    <source>
        <tissue evidence="9">Young leaves</tissue>
    </source>
</reference>
<feature type="domain" description="OVATE" evidence="7">
    <location>
        <begin position="77"/>
        <end position="137"/>
    </location>
</feature>
<evidence type="ECO:0000256" key="4">
    <source>
        <dbReference type="ARBA" id="ARBA00023163"/>
    </source>
</evidence>
<dbReference type="OrthoDB" id="1928390at2759"/>
<evidence type="ECO:0000256" key="2">
    <source>
        <dbReference type="ARBA" id="ARBA00022491"/>
    </source>
</evidence>
<dbReference type="Proteomes" id="UP000504608">
    <property type="component" value="Unplaced"/>
</dbReference>
<keyword evidence="3 6" id="KW-0805">Transcription regulation</keyword>
<keyword evidence="2 6" id="KW-0678">Repressor</keyword>
<evidence type="ECO:0000259" key="7">
    <source>
        <dbReference type="PROSITE" id="PS51754"/>
    </source>
</evidence>
<comment type="function">
    <text evidence="6">Transcriptional repressor that regulates multiple aspects of plant growth and development.</text>
</comment>
<evidence type="ECO:0000256" key="5">
    <source>
        <dbReference type="ARBA" id="ARBA00023242"/>
    </source>
</evidence>
<name>A0A6J1KMM7_CUCMA</name>
<dbReference type="InterPro" id="IPR006458">
    <property type="entry name" value="Ovate_C"/>
</dbReference>
<evidence type="ECO:0000313" key="8">
    <source>
        <dbReference type="Proteomes" id="UP000504608"/>
    </source>
</evidence>
<evidence type="ECO:0000256" key="1">
    <source>
        <dbReference type="ARBA" id="ARBA00004123"/>
    </source>
</evidence>
<dbReference type="GO" id="GO:0005634">
    <property type="term" value="C:nucleus"/>
    <property type="evidence" value="ECO:0007669"/>
    <property type="project" value="UniProtKB-SubCell"/>
</dbReference>
<keyword evidence="4 6" id="KW-0804">Transcription</keyword>
<gene>
    <name evidence="9" type="primary">LOC111497076</name>
</gene>
<accession>A0A6J1KMM7</accession>
<dbReference type="InterPro" id="IPR038933">
    <property type="entry name" value="Ovate"/>
</dbReference>
<dbReference type="RefSeq" id="XP_023003472.1">
    <property type="nucleotide sequence ID" value="XM_023147704.1"/>
</dbReference>
<evidence type="ECO:0000256" key="3">
    <source>
        <dbReference type="ARBA" id="ARBA00023015"/>
    </source>
</evidence>
<dbReference type="GeneID" id="111497076"/>
<dbReference type="KEGG" id="cmax:111497076"/>
<comment type="subcellular location">
    <subcellularLocation>
        <location evidence="1 6">Nucleus</location>
    </subcellularLocation>
</comment>
<sequence>MNAAGSSQRHRQKQRAYRALCCRCTCNCRLGFSSSEETESFGSERFPSDSSDSHAMDKMIREKQRIEETKFVVMVAMEKCSDDPKEDFRVSMMEMILGNGIEKPKDLRSLLNCYISMNSDECHHGVISEVFHEVCCNLFLGYETKI</sequence>
<evidence type="ECO:0000313" key="9">
    <source>
        <dbReference type="RefSeq" id="XP_023003472.1"/>
    </source>
</evidence>
<dbReference type="AlphaFoldDB" id="A0A6J1KMM7"/>
<evidence type="ECO:0000256" key="6">
    <source>
        <dbReference type="RuleBase" id="RU367028"/>
    </source>
</evidence>
<dbReference type="Pfam" id="PF04844">
    <property type="entry name" value="Ovate"/>
    <property type="match status" value="1"/>
</dbReference>
<dbReference type="PANTHER" id="PTHR33057:SF114">
    <property type="entry name" value="TRANSCRIPTION REPRESSOR-RELATED"/>
    <property type="match status" value="1"/>
</dbReference>
<dbReference type="GO" id="GO:0045892">
    <property type="term" value="P:negative regulation of DNA-templated transcription"/>
    <property type="evidence" value="ECO:0007669"/>
    <property type="project" value="UniProtKB-UniRule"/>
</dbReference>
<dbReference type="NCBIfam" id="TIGR01568">
    <property type="entry name" value="A_thal_3678"/>
    <property type="match status" value="1"/>
</dbReference>